<dbReference type="PANTHER" id="PTHR19372">
    <property type="entry name" value="SULFITE REDUCTASE"/>
    <property type="match status" value="1"/>
</dbReference>
<protein>
    <submittedName>
        <fullName evidence="8">Molybdopterin binding oxidoreductase</fullName>
    </submittedName>
</protein>
<evidence type="ECO:0000256" key="2">
    <source>
        <dbReference type="ARBA" id="ARBA00022505"/>
    </source>
</evidence>
<evidence type="ECO:0000256" key="4">
    <source>
        <dbReference type="ARBA" id="ARBA00023002"/>
    </source>
</evidence>
<dbReference type="InterPro" id="IPR036374">
    <property type="entry name" value="OxRdtase_Mopterin-bd_sf"/>
</dbReference>
<dbReference type="GO" id="GO:0043546">
    <property type="term" value="F:molybdopterin cofactor binding"/>
    <property type="evidence" value="ECO:0007669"/>
    <property type="project" value="TreeGrafter"/>
</dbReference>
<dbReference type="SUPFAM" id="SSF56524">
    <property type="entry name" value="Oxidoreductase molybdopterin-binding domain"/>
    <property type="match status" value="1"/>
</dbReference>
<dbReference type="OrthoDB" id="10051395at2759"/>
<dbReference type="Gene3D" id="2.60.40.650">
    <property type="match status" value="1"/>
</dbReference>
<dbReference type="GeneID" id="54286083"/>
<comment type="cofactor">
    <cofactor evidence="1">
        <name>Mo-molybdopterin</name>
        <dbReference type="ChEBI" id="CHEBI:71302"/>
    </cofactor>
</comment>
<evidence type="ECO:0000259" key="7">
    <source>
        <dbReference type="Pfam" id="PF03404"/>
    </source>
</evidence>
<keyword evidence="4" id="KW-0560">Oxidoreductase</keyword>
<dbReference type="EMBL" id="ML978072">
    <property type="protein sequence ID" value="KAF2012568.1"/>
    <property type="molecule type" value="Genomic_DNA"/>
</dbReference>
<dbReference type="GO" id="GO:0030151">
    <property type="term" value="F:molybdenum ion binding"/>
    <property type="evidence" value="ECO:0007669"/>
    <property type="project" value="InterPro"/>
</dbReference>
<dbReference type="PANTHER" id="PTHR19372:SF7">
    <property type="entry name" value="SULFITE OXIDASE, MITOCHONDRIAL"/>
    <property type="match status" value="1"/>
</dbReference>
<keyword evidence="3" id="KW-0479">Metal-binding</keyword>
<evidence type="ECO:0000313" key="9">
    <source>
        <dbReference type="Proteomes" id="UP000799778"/>
    </source>
</evidence>
<feature type="domain" description="Moybdenum cofactor oxidoreductase dimerisation" evidence="7">
    <location>
        <begin position="252"/>
        <end position="347"/>
    </location>
</feature>
<keyword evidence="2" id="KW-0500">Molybdenum</keyword>
<feature type="compositionally biased region" description="Basic and acidic residues" evidence="5">
    <location>
        <begin position="336"/>
        <end position="346"/>
    </location>
</feature>
<proteinExistence type="predicted"/>
<evidence type="ECO:0000259" key="6">
    <source>
        <dbReference type="Pfam" id="PF00174"/>
    </source>
</evidence>
<keyword evidence="9" id="KW-1185">Reference proteome</keyword>
<organism evidence="8 9">
    <name type="scientific">Aaosphaeria arxii CBS 175.79</name>
    <dbReference type="NCBI Taxonomy" id="1450172"/>
    <lineage>
        <taxon>Eukaryota</taxon>
        <taxon>Fungi</taxon>
        <taxon>Dikarya</taxon>
        <taxon>Ascomycota</taxon>
        <taxon>Pezizomycotina</taxon>
        <taxon>Dothideomycetes</taxon>
        <taxon>Pleosporomycetidae</taxon>
        <taxon>Pleosporales</taxon>
        <taxon>Pleosporales incertae sedis</taxon>
        <taxon>Aaosphaeria</taxon>
    </lineage>
</organism>
<evidence type="ECO:0000313" key="8">
    <source>
        <dbReference type="EMBL" id="KAF2012568.1"/>
    </source>
</evidence>
<dbReference type="RefSeq" id="XP_033380907.1">
    <property type="nucleotide sequence ID" value="XM_033528686.1"/>
</dbReference>
<dbReference type="GO" id="GO:0006790">
    <property type="term" value="P:sulfur compound metabolic process"/>
    <property type="evidence" value="ECO:0007669"/>
    <property type="project" value="TreeGrafter"/>
</dbReference>
<dbReference type="InterPro" id="IPR005066">
    <property type="entry name" value="MoCF_OxRdtse_dimer"/>
</dbReference>
<reference evidence="8" key="1">
    <citation type="journal article" date="2020" name="Stud. Mycol.">
        <title>101 Dothideomycetes genomes: a test case for predicting lifestyles and emergence of pathogens.</title>
        <authorList>
            <person name="Haridas S."/>
            <person name="Albert R."/>
            <person name="Binder M."/>
            <person name="Bloem J."/>
            <person name="Labutti K."/>
            <person name="Salamov A."/>
            <person name="Andreopoulos B."/>
            <person name="Baker S."/>
            <person name="Barry K."/>
            <person name="Bills G."/>
            <person name="Bluhm B."/>
            <person name="Cannon C."/>
            <person name="Castanera R."/>
            <person name="Culley D."/>
            <person name="Daum C."/>
            <person name="Ezra D."/>
            <person name="Gonzalez J."/>
            <person name="Henrissat B."/>
            <person name="Kuo A."/>
            <person name="Liang C."/>
            <person name="Lipzen A."/>
            <person name="Lutzoni F."/>
            <person name="Magnuson J."/>
            <person name="Mondo S."/>
            <person name="Nolan M."/>
            <person name="Ohm R."/>
            <person name="Pangilinan J."/>
            <person name="Park H.-J."/>
            <person name="Ramirez L."/>
            <person name="Alfaro M."/>
            <person name="Sun H."/>
            <person name="Tritt A."/>
            <person name="Yoshinaga Y."/>
            <person name="Zwiers L.-H."/>
            <person name="Turgeon B."/>
            <person name="Goodwin S."/>
            <person name="Spatafora J."/>
            <person name="Crous P."/>
            <person name="Grigoriev I."/>
        </authorList>
    </citation>
    <scope>NUCLEOTIDE SEQUENCE</scope>
    <source>
        <strain evidence="8">CBS 175.79</strain>
    </source>
</reference>
<sequence>MTSSFPQASSPTDKPLSTTNAEAHSPTDKPHSTTNADIPTQPIRAPKPHQQLSYLTHDLTLFEENHTTWPDTDPSDWELTVDGLVRNRFTLSFAELVNLPTSSVTTFHECYGSPLHPPTRNLWKVGNVVWTGVRLSRILALADVAPEARFLWSEGRDHGVFAGHRVDSYQKDLPLGKALQDEVIVAYRMNDAPIRSRRGGPVRLVVPGWFGTNSTKWLCRLTLQSSRAPGIFASYFYNREDEKSVTGMSPVWAVEPNSMIVRPAPGECLDSTDVTVSGWAWGEVEIDVVEVCLDEGDVWVPAKTESRKDFGWQRFSVLVHTSYGKHSISARATSKAGERQPGDRTRNQVHTVQFEVTEAGSAASLIHG</sequence>
<name>A0A6A5XH82_9PLEO</name>
<dbReference type="GO" id="GO:0008482">
    <property type="term" value="F:sulfite oxidase activity"/>
    <property type="evidence" value="ECO:0007669"/>
    <property type="project" value="TreeGrafter"/>
</dbReference>
<dbReference type="InterPro" id="IPR008335">
    <property type="entry name" value="Mopterin_OxRdtase_euk"/>
</dbReference>
<dbReference type="InterPro" id="IPR000572">
    <property type="entry name" value="OxRdtase_Mopterin-bd_dom"/>
</dbReference>
<dbReference type="Gene3D" id="3.90.420.10">
    <property type="entry name" value="Oxidoreductase, molybdopterin-binding domain"/>
    <property type="match status" value="1"/>
</dbReference>
<dbReference type="Pfam" id="PF00174">
    <property type="entry name" value="Oxidored_molyb"/>
    <property type="match status" value="1"/>
</dbReference>
<dbReference type="SUPFAM" id="SSF81296">
    <property type="entry name" value="E set domains"/>
    <property type="match status" value="1"/>
</dbReference>
<feature type="region of interest" description="Disordered" evidence="5">
    <location>
        <begin position="329"/>
        <end position="349"/>
    </location>
</feature>
<dbReference type="InterPro" id="IPR014756">
    <property type="entry name" value="Ig_E-set"/>
</dbReference>
<feature type="region of interest" description="Disordered" evidence="5">
    <location>
        <begin position="1"/>
        <end position="45"/>
    </location>
</feature>
<dbReference type="GO" id="GO:0020037">
    <property type="term" value="F:heme binding"/>
    <property type="evidence" value="ECO:0007669"/>
    <property type="project" value="TreeGrafter"/>
</dbReference>
<evidence type="ECO:0000256" key="3">
    <source>
        <dbReference type="ARBA" id="ARBA00022723"/>
    </source>
</evidence>
<accession>A0A6A5XH82</accession>
<feature type="compositionally biased region" description="Polar residues" evidence="5">
    <location>
        <begin position="1"/>
        <end position="22"/>
    </location>
</feature>
<dbReference type="PRINTS" id="PR00407">
    <property type="entry name" value="EUMOPTERIN"/>
</dbReference>
<dbReference type="Proteomes" id="UP000799778">
    <property type="component" value="Unassembled WGS sequence"/>
</dbReference>
<evidence type="ECO:0000256" key="1">
    <source>
        <dbReference type="ARBA" id="ARBA00001924"/>
    </source>
</evidence>
<feature type="domain" description="Oxidoreductase molybdopterin-binding" evidence="6">
    <location>
        <begin position="66"/>
        <end position="230"/>
    </location>
</feature>
<dbReference type="GO" id="GO:0005739">
    <property type="term" value="C:mitochondrion"/>
    <property type="evidence" value="ECO:0007669"/>
    <property type="project" value="TreeGrafter"/>
</dbReference>
<gene>
    <name evidence="8" type="ORF">BU24DRAFT_425207</name>
</gene>
<dbReference type="Pfam" id="PF03404">
    <property type="entry name" value="Mo-co_dimer"/>
    <property type="match status" value="1"/>
</dbReference>
<evidence type="ECO:0000256" key="5">
    <source>
        <dbReference type="SAM" id="MobiDB-lite"/>
    </source>
</evidence>
<dbReference type="AlphaFoldDB" id="A0A6A5XH82"/>